<comment type="caution">
    <text evidence="11">The sequence shown here is derived from an EMBL/GenBank/DDBJ whole genome shotgun (WGS) entry which is preliminary data.</text>
</comment>
<dbReference type="InterPro" id="IPR018011">
    <property type="entry name" value="Carb_sulfotrans_8-10"/>
</dbReference>
<dbReference type="GO" id="GO:0008146">
    <property type="term" value="F:sulfotransferase activity"/>
    <property type="evidence" value="ECO:0007669"/>
    <property type="project" value="InterPro"/>
</dbReference>
<evidence type="ECO:0000256" key="3">
    <source>
        <dbReference type="ARBA" id="ARBA00022679"/>
    </source>
</evidence>
<evidence type="ECO:0000256" key="7">
    <source>
        <dbReference type="ARBA" id="ARBA00023136"/>
    </source>
</evidence>
<dbReference type="Pfam" id="PF03567">
    <property type="entry name" value="Sulfotransfer_2"/>
    <property type="match status" value="1"/>
</dbReference>
<accession>A0AAV7K7N7</accession>
<organism evidence="11 12">
    <name type="scientific">Oopsacas minuta</name>
    <dbReference type="NCBI Taxonomy" id="111878"/>
    <lineage>
        <taxon>Eukaryota</taxon>
        <taxon>Metazoa</taxon>
        <taxon>Porifera</taxon>
        <taxon>Hexactinellida</taxon>
        <taxon>Hexasterophora</taxon>
        <taxon>Lyssacinosida</taxon>
        <taxon>Leucopsacidae</taxon>
        <taxon>Oopsacas</taxon>
    </lineage>
</organism>
<evidence type="ECO:0000313" key="12">
    <source>
        <dbReference type="Proteomes" id="UP001165289"/>
    </source>
</evidence>
<keyword evidence="9" id="KW-0119">Carbohydrate metabolism</keyword>
<evidence type="ECO:0000256" key="5">
    <source>
        <dbReference type="ARBA" id="ARBA00022989"/>
    </source>
</evidence>
<keyword evidence="4" id="KW-0812">Transmembrane</keyword>
<dbReference type="AlphaFoldDB" id="A0AAV7K7N7"/>
<dbReference type="PANTHER" id="PTHR12137">
    <property type="entry name" value="CARBOHYDRATE SULFOTRANSFERASE"/>
    <property type="match status" value="1"/>
</dbReference>
<name>A0AAV7K7N7_9METZ</name>
<dbReference type="Proteomes" id="UP001165289">
    <property type="component" value="Unassembled WGS sequence"/>
</dbReference>
<evidence type="ECO:0000256" key="10">
    <source>
        <dbReference type="SAM" id="SignalP"/>
    </source>
</evidence>
<keyword evidence="8 9" id="KW-0325">Glycoprotein</keyword>
<dbReference type="EC" id="2.8.2.-" evidence="9"/>
<dbReference type="GO" id="GO:0000139">
    <property type="term" value="C:Golgi membrane"/>
    <property type="evidence" value="ECO:0007669"/>
    <property type="project" value="UniProtKB-SubCell"/>
</dbReference>
<evidence type="ECO:0000256" key="9">
    <source>
        <dbReference type="RuleBase" id="RU364020"/>
    </source>
</evidence>
<dbReference type="EMBL" id="JAKMXF010000137">
    <property type="protein sequence ID" value="KAI6656664.1"/>
    <property type="molecule type" value="Genomic_DNA"/>
</dbReference>
<dbReference type="GO" id="GO:0016051">
    <property type="term" value="P:carbohydrate biosynthetic process"/>
    <property type="evidence" value="ECO:0007669"/>
    <property type="project" value="InterPro"/>
</dbReference>
<gene>
    <name evidence="11" type="ORF">LOD99_11259</name>
</gene>
<keyword evidence="3 9" id="KW-0808">Transferase</keyword>
<comment type="similarity">
    <text evidence="2 9">Belongs to the sulfotransferase 2 family.</text>
</comment>
<protein>
    <recommendedName>
        <fullName evidence="9">Carbohydrate sulfotransferase</fullName>
        <ecNumber evidence="9">2.8.2.-</ecNumber>
    </recommendedName>
</protein>
<proteinExistence type="inferred from homology"/>
<evidence type="ECO:0000256" key="1">
    <source>
        <dbReference type="ARBA" id="ARBA00004323"/>
    </source>
</evidence>
<keyword evidence="6 9" id="KW-0333">Golgi apparatus</keyword>
<keyword evidence="9" id="KW-0735">Signal-anchor</keyword>
<evidence type="ECO:0000256" key="4">
    <source>
        <dbReference type="ARBA" id="ARBA00022692"/>
    </source>
</evidence>
<dbReference type="PANTHER" id="PTHR12137:SF54">
    <property type="entry name" value="CARBOHYDRATE SULFOTRANSFERASE"/>
    <property type="match status" value="1"/>
</dbReference>
<feature type="signal peptide" evidence="10">
    <location>
        <begin position="1"/>
        <end position="21"/>
    </location>
</feature>
<keyword evidence="12" id="KW-1185">Reference proteome</keyword>
<dbReference type="InterPro" id="IPR005331">
    <property type="entry name" value="Sulfotransferase"/>
</dbReference>
<keyword evidence="10" id="KW-0732">Signal</keyword>
<evidence type="ECO:0000256" key="6">
    <source>
        <dbReference type="ARBA" id="ARBA00023034"/>
    </source>
</evidence>
<feature type="chain" id="PRO_5043911014" description="Carbohydrate sulfotransferase" evidence="10">
    <location>
        <begin position="22"/>
        <end position="400"/>
    </location>
</feature>
<evidence type="ECO:0000256" key="2">
    <source>
        <dbReference type="ARBA" id="ARBA00006339"/>
    </source>
</evidence>
<comment type="subcellular location">
    <subcellularLocation>
        <location evidence="1 9">Golgi apparatus membrane</location>
        <topology evidence="1 9">Single-pass type II membrane protein</topology>
    </subcellularLocation>
</comment>
<sequence length="400" mass="46816">MLLTFTFGLLVIHISFELKQSDISDINLLKHLDTGDASVSEITLPSQVKTPWLVYRKNLNQLMLIKIDEENGLITFLDGYRQKMLSKGYHPLTEKYQLFKSRLDVLNTNCDKLNISGIQLMDIKSLARIYFNDSYEALHCVVPKASSRGWVHKFVNMQNASRTIIPEANPEERYSFSLGTHLTPYLLTAQRLHTYTKFLVTRHPFRRLLSGFNDKFDHHVMYVDGMNKVYIKKLYLSGLPESESDFIEQMNSTYSYLDESAKNDTIFQYRRLRDPYLKKITFMEFLQYIIVIWEETGSTDLLDDHWKPISRLCSPCAFSYDILIEHENATEESNLVMDYLTSNNDLNHMIKFDSFVTNTKINICNTAFNAIPLEMRKKLYEIYKADFLLFGYRTNDDDIC</sequence>
<keyword evidence="7" id="KW-0472">Membrane</keyword>
<keyword evidence="5" id="KW-1133">Transmembrane helix</keyword>
<evidence type="ECO:0000256" key="8">
    <source>
        <dbReference type="ARBA" id="ARBA00023180"/>
    </source>
</evidence>
<evidence type="ECO:0000313" key="11">
    <source>
        <dbReference type="EMBL" id="KAI6656664.1"/>
    </source>
</evidence>
<reference evidence="11 12" key="1">
    <citation type="journal article" date="2023" name="BMC Biol.">
        <title>The compact genome of the sponge Oopsacas minuta (Hexactinellida) is lacking key metazoan core genes.</title>
        <authorList>
            <person name="Santini S."/>
            <person name="Schenkelaars Q."/>
            <person name="Jourda C."/>
            <person name="Duchesne M."/>
            <person name="Belahbib H."/>
            <person name="Rocher C."/>
            <person name="Selva M."/>
            <person name="Riesgo A."/>
            <person name="Vervoort M."/>
            <person name="Leys S.P."/>
            <person name="Kodjabachian L."/>
            <person name="Le Bivic A."/>
            <person name="Borchiellini C."/>
            <person name="Claverie J.M."/>
            <person name="Renard E."/>
        </authorList>
    </citation>
    <scope>NUCLEOTIDE SEQUENCE [LARGE SCALE GENOMIC DNA]</scope>
    <source>
        <strain evidence="11">SPO-2</strain>
    </source>
</reference>